<dbReference type="EMBL" id="BPVZ01000125">
    <property type="protein sequence ID" value="GKV38009.1"/>
    <property type="molecule type" value="Genomic_DNA"/>
</dbReference>
<accession>A0AAV5LLJ2</accession>
<comment type="caution">
    <text evidence="1">The sequence shown here is derived from an EMBL/GenBank/DDBJ whole genome shotgun (WGS) entry which is preliminary data.</text>
</comment>
<name>A0AAV5LLJ2_9ROSI</name>
<evidence type="ECO:0000313" key="2">
    <source>
        <dbReference type="Proteomes" id="UP001054252"/>
    </source>
</evidence>
<dbReference type="Proteomes" id="UP001054252">
    <property type="component" value="Unassembled WGS sequence"/>
</dbReference>
<protein>
    <submittedName>
        <fullName evidence="1">Uncharacterized protein</fullName>
    </submittedName>
</protein>
<reference evidence="1 2" key="1">
    <citation type="journal article" date="2021" name="Commun. Biol.">
        <title>The genome of Shorea leprosula (Dipterocarpaceae) highlights the ecological relevance of drought in aseasonal tropical rainforests.</title>
        <authorList>
            <person name="Ng K.K.S."/>
            <person name="Kobayashi M.J."/>
            <person name="Fawcett J.A."/>
            <person name="Hatakeyama M."/>
            <person name="Paape T."/>
            <person name="Ng C.H."/>
            <person name="Ang C.C."/>
            <person name="Tnah L.H."/>
            <person name="Lee C.T."/>
            <person name="Nishiyama T."/>
            <person name="Sese J."/>
            <person name="O'Brien M.J."/>
            <person name="Copetti D."/>
            <person name="Mohd Noor M.I."/>
            <person name="Ong R.C."/>
            <person name="Putra M."/>
            <person name="Sireger I.Z."/>
            <person name="Indrioko S."/>
            <person name="Kosugi Y."/>
            <person name="Izuno A."/>
            <person name="Isagi Y."/>
            <person name="Lee S.L."/>
            <person name="Shimizu K.K."/>
        </authorList>
    </citation>
    <scope>NUCLEOTIDE SEQUENCE [LARGE SCALE GENOMIC DNA]</scope>
    <source>
        <strain evidence="1">214</strain>
    </source>
</reference>
<evidence type="ECO:0000313" key="1">
    <source>
        <dbReference type="EMBL" id="GKV38009.1"/>
    </source>
</evidence>
<gene>
    <name evidence="1" type="ORF">SLEP1_g45967</name>
</gene>
<keyword evidence="2" id="KW-1185">Reference proteome</keyword>
<dbReference type="AlphaFoldDB" id="A0AAV5LLJ2"/>
<organism evidence="1 2">
    <name type="scientific">Rubroshorea leprosula</name>
    <dbReference type="NCBI Taxonomy" id="152421"/>
    <lineage>
        <taxon>Eukaryota</taxon>
        <taxon>Viridiplantae</taxon>
        <taxon>Streptophyta</taxon>
        <taxon>Embryophyta</taxon>
        <taxon>Tracheophyta</taxon>
        <taxon>Spermatophyta</taxon>
        <taxon>Magnoliopsida</taxon>
        <taxon>eudicotyledons</taxon>
        <taxon>Gunneridae</taxon>
        <taxon>Pentapetalae</taxon>
        <taxon>rosids</taxon>
        <taxon>malvids</taxon>
        <taxon>Malvales</taxon>
        <taxon>Dipterocarpaceae</taxon>
        <taxon>Rubroshorea</taxon>
    </lineage>
</organism>
<proteinExistence type="predicted"/>
<sequence length="40" mass="4793">MPSRSYMSPKYYVFTRMYSLCNELSVFVENFGRKNISRCS</sequence>